<dbReference type="InterPro" id="IPR036286">
    <property type="entry name" value="LexA/Signal_pep-like_sf"/>
</dbReference>
<dbReference type="Gene3D" id="2.10.109.10">
    <property type="entry name" value="Umud Fragment, subunit A"/>
    <property type="match status" value="1"/>
</dbReference>
<dbReference type="InterPro" id="IPR015927">
    <property type="entry name" value="Peptidase_S24_S26A/B/C"/>
</dbReference>
<evidence type="ECO:0000259" key="1">
    <source>
        <dbReference type="Pfam" id="PF00717"/>
    </source>
</evidence>
<protein>
    <submittedName>
        <fullName evidence="2">COG2932 Predicted transcriptional regulator</fullName>
    </submittedName>
</protein>
<dbReference type="EMBL" id="LR796684">
    <property type="protein sequence ID" value="CAB4159357.1"/>
    <property type="molecule type" value="Genomic_DNA"/>
</dbReference>
<accession>A0A6J5NKK8</accession>
<feature type="domain" description="Peptidase S24/S26A/S26B/S26C" evidence="1">
    <location>
        <begin position="112"/>
        <end position="215"/>
    </location>
</feature>
<dbReference type="InterPro" id="IPR039418">
    <property type="entry name" value="LexA-like"/>
</dbReference>
<sequence length="223" mass="23428">MRAEDIRVANARSLREQFYPGYGGGAAFAARVGLSRQYVNNIIGPSPTKAIGPEVARAIERAFDKPDGWLDQAHGPDSPELVTVVRADAALALRSGRLPGAMDASVVQLGVTRDWVRLNLPGSAPDSLAVHAVQDDAMAPALASGSVALVDESVRSVAGDGVYLLARSEGGDLMMRRVCRAVDGALHITADAPGHPATTIKQPKRSGLSVLGRVVGALTFRRM</sequence>
<dbReference type="Pfam" id="PF00717">
    <property type="entry name" value="Peptidase_S24"/>
    <property type="match status" value="1"/>
</dbReference>
<evidence type="ECO:0000313" key="2">
    <source>
        <dbReference type="EMBL" id="CAB4159357.1"/>
    </source>
</evidence>
<gene>
    <name evidence="2" type="ORF">UFOVP707_88</name>
</gene>
<reference evidence="2" key="1">
    <citation type="submission" date="2020-04" db="EMBL/GenBank/DDBJ databases">
        <authorList>
            <person name="Chiriac C."/>
            <person name="Salcher M."/>
            <person name="Ghai R."/>
            <person name="Kavagutti S V."/>
        </authorList>
    </citation>
    <scope>NUCLEOTIDE SEQUENCE</scope>
</reference>
<dbReference type="CDD" id="cd06529">
    <property type="entry name" value="S24_LexA-like"/>
    <property type="match status" value="1"/>
</dbReference>
<dbReference type="SUPFAM" id="SSF51306">
    <property type="entry name" value="LexA/Signal peptidase"/>
    <property type="match status" value="1"/>
</dbReference>
<proteinExistence type="predicted"/>
<name>A0A6J5NKK8_9CAUD</name>
<organism evidence="2">
    <name type="scientific">uncultured Caudovirales phage</name>
    <dbReference type="NCBI Taxonomy" id="2100421"/>
    <lineage>
        <taxon>Viruses</taxon>
        <taxon>Duplodnaviria</taxon>
        <taxon>Heunggongvirae</taxon>
        <taxon>Uroviricota</taxon>
        <taxon>Caudoviricetes</taxon>
        <taxon>Peduoviridae</taxon>
        <taxon>Maltschvirus</taxon>
        <taxon>Maltschvirus maltsch</taxon>
    </lineage>
</organism>